<gene>
    <name evidence="2" type="ORF">PECUL_23A030453</name>
</gene>
<name>A0AAD1T7S9_PELCU</name>
<accession>A0AAD1T7S9</accession>
<sequence length="62" mass="7172">WPTLTRQQIPDALGPNSQPYHKSPYRHLKRKLHGPISLPKLFVHTTDSNTQKEIIPMDQDAE</sequence>
<dbReference type="EMBL" id="OW240921">
    <property type="protein sequence ID" value="CAH2320255.1"/>
    <property type="molecule type" value="Genomic_DNA"/>
</dbReference>
<proteinExistence type="predicted"/>
<evidence type="ECO:0000313" key="3">
    <source>
        <dbReference type="Proteomes" id="UP001295444"/>
    </source>
</evidence>
<dbReference type="AlphaFoldDB" id="A0AAD1T7S9"/>
<dbReference type="Proteomes" id="UP001295444">
    <property type="component" value="Chromosome 10"/>
</dbReference>
<feature type="region of interest" description="Disordered" evidence="1">
    <location>
        <begin position="1"/>
        <end position="23"/>
    </location>
</feature>
<evidence type="ECO:0000256" key="1">
    <source>
        <dbReference type="SAM" id="MobiDB-lite"/>
    </source>
</evidence>
<protein>
    <submittedName>
        <fullName evidence="2">Uncharacterized protein</fullName>
    </submittedName>
</protein>
<evidence type="ECO:0000313" key="2">
    <source>
        <dbReference type="EMBL" id="CAH2320255.1"/>
    </source>
</evidence>
<feature type="non-terminal residue" evidence="2">
    <location>
        <position position="1"/>
    </location>
</feature>
<feature type="non-terminal residue" evidence="2">
    <location>
        <position position="62"/>
    </location>
</feature>
<reference evidence="2" key="1">
    <citation type="submission" date="2022-03" db="EMBL/GenBank/DDBJ databases">
        <authorList>
            <person name="Alioto T."/>
            <person name="Alioto T."/>
            <person name="Gomez Garrido J."/>
        </authorList>
    </citation>
    <scope>NUCLEOTIDE SEQUENCE</scope>
</reference>
<organism evidence="2 3">
    <name type="scientific">Pelobates cultripes</name>
    <name type="common">Western spadefoot toad</name>
    <dbReference type="NCBI Taxonomy" id="61616"/>
    <lineage>
        <taxon>Eukaryota</taxon>
        <taxon>Metazoa</taxon>
        <taxon>Chordata</taxon>
        <taxon>Craniata</taxon>
        <taxon>Vertebrata</taxon>
        <taxon>Euteleostomi</taxon>
        <taxon>Amphibia</taxon>
        <taxon>Batrachia</taxon>
        <taxon>Anura</taxon>
        <taxon>Pelobatoidea</taxon>
        <taxon>Pelobatidae</taxon>
        <taxon>Pelobates</taxon>
    </lineage>
</organism>
<keyword evidence="3" id="KW-1185">Reference proteome</keyword>